<dbReference type="GO" id="GO:0016020">
    <property type="term" value="C:membrane"/>
    <property type="evidence" value="ECO:0007669"/>
    <property type="project" value="UniProtKB-SubCell"/>
</dbReference>
<dbReference type="InterPro" id="IPR052337">
    <property type="entry name" value="SAT4-like"/>
</dbReference>
<evidence type="ECO:0000313" key="10">
    <source>
        <dbReference type="Proteomes" id="UP000240883"/>
    </source>
</evidence>
<gene>
    <name evidence="9" type="ORF">BS50DRAFT_24051</name>
</gene>
<evidence type="ECO:0000256" key="6">
    <source>
        <dbReference type="SAM" id="MobiDB-lite"/>
    </source>
</evidence>
<protein>
    <recommendedName>
        <fullName evidence="8">Rhodopsin domain-containing protein</fullName>
    </recommendedName>
</protein>
<evidence type="ECO:0000256" key="4">
    <source>
        <dbReference type="ARBA" id="ARBA00023136"/>
    </source>
</evidence>
<evidence type="ECO:0000256" key="5">
    <source>
        <dbReference type="ARBA" id="ARBA00038359"/>
    </source>
</evidence>
<feature type="transmembrane region" description="Helical" evidence="7">
    <location>
        <begin position="25"/>
        <end position="48"/>
    </location>
</feature>
<reference evidence="9 10" key="1">
    <citation type="journal article" date="2018" name="Front. Microbiol.">
        <title>Genome-Wide Analysis of Corynespora cassiicola Leaf Fall Disease Putative Effectors.</title>
        <authorList>
            <person name="Lopez D."/>
            <person name="Ribeiro S."/>
            <person name="Label P."/>
            <person name="Fumanal B."/>
            <person name="Venisse J.S."/>
            <person name="Kohler A."/>
            <person name="de Oliveira R.R."/>
            <person name="Labutti K."/>
            <person name="Lipzen A."/>
            <person name="Lail K."/>
            <person name="Bauer D."/>
            <person name="Ohm R.A."/>
            <person name="Barry K.W."/>
            <person name="Spatafora J."/>
            <person name="Grigoriev I.V."/>
            <person name="Martin F.M."/>
            <person name="Pujade-Renaud V."/>
        </authorList>
    </citation>
    <scope>NUCLEOTIDE SEQUENCE [LARGE SCALE GENOMIC DNA]</scope>
    <source>
        <strain evidence="9 10">Philippines</strain>
    </source>
</reference>
<keyword evidence="2 7" id="KW-0812">Transmembrane</keyword>
<evidence type="ECO:0000256" key="1">
    <source>
        <dbReference type="ARBA" id="ARBA00004141"/>
    </source>
</evidence>
<keyword evidence="4 7" id="KW-0472">Membrane</keyword>
<name>A0A2T2PAU7_CORCC</name>
<evidence type="ECO:0000259" key="8">
    <source>
        <dbReference type="Pfam" id="PF20684"/>
    </source>
</evidence>
<feature type="transmembrane region" description="Helical" evidence="7">
    <location>
        <begin position="229"/>
        <end position="252"/>
    </location>
</feature>
<comment type="similarity">
    <text evidence="5">Belongs to the SAT4 family.</text>
</comment>
<evidence type="ECO:0000256" key="2">
    <source>
        <dbReference type="ARBA" id="ARBA00022692"/>
    </source>
</evidence>
<feature type="transmembrane region" description="Helical" evidence="7">
    <location>
        <begin position="194"/>
        <end position="217"/>
    </location>
</feature>
<feature type="compositionally biased region" description="Polar residues" evidence="6">
    <location>
        <begin position="352"/>
        <end position="361"/>
    </location>
</feature>
<feature type="domain" description="Rhodopsin" evidence="8">
    <location>
        <begin position="44"/>
        <end position="291"/>
    </location>
</feature>
<dbReference type="AlphaFoldDB" id="A0A2T2PAU7"/>
<feature type="compositionally biased region" description="Basic and acidic residues" evidence="6">
    <location>
        <begin position="340"/>
        <end position="351"/>
    </location>
</feature>
<feature type="compositionally biased region" description="Pro residues" evidence="6">
    <location>
        <begin position="372"/>
        <end position="385"/>
    </location>
</feature>
<dbReference type="PANTHER" id="PTHR33048">
    <property type="entry name" value="PTH11-LIKE INTEGRAL MEMBRANE PROTEIN (AFU_ORTHOLOGUE AFUA_5G11245)"/>
    <property type="match status" value="1"/>
</dbReference>
<feature type="transmembrane region" description="Helical" evidence="7">
    <location>
        <begin position="141"/>
        <end position="159"/>
    </location>
</feature>
<accession>A0A2T2PAU7</accession>
<dbReference type="Pfam" id="PF20684">
    <property type="entry name" value="Fung_rhodopsin"/>
    <property type="match status" value="1"/>
</dbReference>
<sequence>MDFDPLRFPPAGVTSHFVDPRFLGLPLLVTAGVCLPLVLLFAAVRIYARLAVDKTWKLNDYVLCLTCAAGVALIAFTVPFVLSKPNGYRAYDVQLGEIDKAALLNRHALFISLGPVLWLIKLSLFGFLLDAFGSVRWFKNCSFIGIVASGLIFATYTIIATMTCGPLPESNARSYLNGLNRKDCSSSNGLLSTIGLFMVATDSASNVYLMVLPLPLIPKMGLTSQQRNGIYLIQIVGLLGCASGLAALFYRIKSRQSTDVTGSQIPFIAAIIIEVAMSLIVTSMPSLLSVWRHYAYPDLTDVTPSSTPNMRLVSSMSTVLPSLSPPPPTESRSTWRKAHHSVDDLPYRKASSEYSRYQNSPHDPRMKALPKTPLPLTVPPSPQTPLSPTSARSMQLQIMMHSSVR</sequence>
<evidence type="ECO:0000313" key="9">
    <source>
        <dbReference type="EMBL" id="PSN74792.1"/>
    </source>
</evidence>
<comment type="subcellular location">
    <subcellularLocation>
        <location evidence="1">Membrane</location>
        <topology evidence="1">Multi-pass membrane protein</topology>
    </subcellularLocation>
</comment>
<feature type="transmembrane region" description="Helical" evidence="7">
    <location>
        <begin position="108"/>
        <end position="129"/>
    </location>
</feature>
<proteinExistence type="inferred from homology"/>
<dbReference type="EMBL" id="KZ678128">
    <property type="protein sequence ID" value="PSN74792.1"/>
    <property type="molecule type" value="Genomic_DNA"/>
</dbReference>
<dbReference type="Proteomes" id="UP000240883">
    <property type="component" value="Unassembled WGS sequence"/>
</dbReference>
<keyword evidence="3 7" id="KW-1133">Transmembrane helix</keyword>
<feature type="region of interest" description="Disordered" evidence="6">
    <location>
        <begin position="317"/>
        <end position="391"/>
    </location>
</feature>
<organism evidence="9 10">
    <name type="scientific">Corynespora cassiicola Philippines</name>
    <dbReference type="NCBI Taxonomy" id="1448308"/>
    <lineage>
        <taxon>Eukaryota</taxon>
        <taxon>Fungi</taxon>
        <taxon>Dikarya</taxon>
        <taxon>Ascomycota</taxon>
        <taxon>Pezizomycotina</taxon>
        <taxon>Dothideomycetes</taxon>
        <taxon>Pleosporomycetidae</taxon>
        <taxon>Pleosporales</taxon>
        <taxon>Corynesporascaceae</taxon>
        <taxon>Corynespora</taxon>
    </lineage>
</organism>
<dbReference type="OrthoDB" id="444631at2759"/>
<keyword evidence="10" id="KW-1185">Reference proteome</keyword>
<evidence type="ECO:0000256" key="3">
    <source>
        <dbReference type="ARBA" id="ARBA00022989"/>
    </source>
</evidence>
<feature type="transmembrane region" description="Helical" evidence="7">
    <location>
        <begin position="60"/>
        <end position="82"/>
    </location>
</feature>
<evidence type="ECO:0000256" key="7">
    <source>
        <dbReference type="SAM" id="Phobius"/>
    </source>
</evidence>
<feature type="transmembrane region" description="Helical" evidence="7">
    <location>
        <begin position="264"/>
        <end position="282"/>
    </location>
</feature>
<dbReference type="InterPro" id="IPR049326">
    <property type="entry name" value="Rhodopsin_dom_fungi"/>
</dbReference>
<dbReference type="PANTHER" id="PTHR33048:SF158">
    <property type="entry name" value="MEMBRANE PROTEIN PTH11-LIKE, PUTATIVE-RELATED"/>
    <property type="match status" value="1"/>
</dbReference>